<feature type="transmembrane region" description="Helical" evidence="6">
    <location>
        <begin position="166"/>
        <end position="190"/>
    </location>
</feature>
<dbReference type="PROSITE" id="PS00218">
    <property type="entry name" value="AMINO_ACID_PERMEASE_1"/>
    <property type="match status" value="1"/>
</dbReference>
<evidence type="ECO:0000256" key="2">
    <source>
        <dbReference type="ARBA" id="ARBA00022448"/>
    </source>
</evidence>
<reference evidence="7" key="2">
    <citation type="journal article" date="2023" name="IMA Fungus">
        <title>Comparative genomic study of the Penicillium genus elucidates a diverse pangenome and 15 lateral gene transfer events.</title>
        <authorList>
            <person name="Petersen C."/>
            <person name="Sorensen T."/>
            <person name="Nielsen M.R."/>
            <person name="Sondergaard T.E."/>
            <person name="Sorensen J.L."/>
            <person name="Fitzpatrick D.A."/>
            <person name="Frisvad J.C."/>
            <person name="Nielsen K.L."/>
        </authorList>
    </citation>
    <scope>NUCLEOTIDE SEQUENCE</scope>
    <source>
        <strain evidence="7">IBT 16125</strain>
    </source>
</reference>
<evidence type="ECO:0000256" key="4">
    <source>
        <dbReference type="ARBA" id="ARBA00022989"/>
    </source>
</evidence>
<dbReference type="EMBL" id="JAPVEA010000005">
    <property type="protein sequence ID" value="KAJ5453892.1"/>
    <property type="molecule type" value="Genomic_DNA"/>
</dbReference>
<dbReference type="PIRSF" id="PIRSF006060">
    <property type="entry name" value="AA_transporter"/>
    <property type="match status" value="1"/>
</dbReference>
<feature type="transmembrane region" description="Helical" evidence="6">
    <location>
        <begin position="382"/>
        <end position="405"/>
    </location>
</feature>
<dbReference type="GO" id="GO:0016020">
    <property type="term" value="C:membrane"/>
    <property type="evidence" value="ECO:0007669"/>
    <property type="project" value="UniProtKB-SubCell"/>
</dbReference>
<feature type="transmembrane region" description="Helical" evidence="6">
    <location>
        <begin position="235"/>
        <end position="253"/>
    </location>
</feature>
<dbReference type="InterPro" id="IPR004840">
    <property type="entry name" value="Amino_acid_permease_CS"/>
</dbReference>
<dbReference type="RefSeq" id="XP_056766848.1">
    <property type="nucleotide sequence ID" value="XM_056908230.1"/>
</dbReference>
<proteinExistence type="predicted"/>
<protein>
    <submittedName>
        <fullName evidence="7">Choline transporter Hnm1</fullName>
    </submittedName>
</protein>
<keyword evidence="3 6" id="KW-0812">Transmembrane</keyword>
<evidence type="ECO:0000256" key="3">
    <source>
        <dbReference type="ARBA" id="ARBA00022692"/>
    </source>
</evidence>
<sequence>MDELSPEPNNPHVIASKIDNDNDAIALANITGYKQEMVRRWSLQKVIGMGLGLSSTWAFAGAGLTLVIAEGGPAAALYGFLFVSFFTFCVAASLAELSSAYPTTGGPFYWVAQVASPKYARFLSLLTGVANCMSWICACGSVASTNAQQIFGFVVIAHPSVTIERWMLYILYLFFMLAGMFFTMFAYPLVPIVNKWLIYWSQVAMVISIIIMLASSKGHYASSQFVWAEYINQTGWNNVLCFLTGLINAGFQYGHLDVCVHLAEEASRPEKNIPIAIAAQMAVSFPQGFFFQVIMFYCIKDLNRIMSATIPNAELFLQAAGSQAGAIVIQLMVVSILVCVNLEVQTTASRMVWSFARDRAFPFSDWLSVIHPKLMVPVNAQLVVNCIVFLLGFLYLFAGQAYSALVGSSFILAYIAYFIPIASVVASGRKFKPGPFYMQKWGLIVNILSLLWLLVGIVFWQFPFFLPVVGHMASNMNWTVVVVGGILLLATIWYFAAGSKQYKVPLASDHNNAVVLEAQQSAEQSDESVSGPKA</sequence>
<dbReference type="PANTHER" id="PTHR45649:SF7">
    <property type="entry name" value="CHOLINE TRANSPORT PROTEIN"/>
    <property type="match status" value="1"/>
</dbReference>
<feature type="transmembrane region" description="Helical" evidence="6">
    <location>
        <begin position="273"/>
        <end position="299"/>
    </location>
</feature>
<name>A0AAD6C9K1_9EURO</name>
<evidence type="ECO:0000256" key="6">
    <source>
        <dbReference type="SAM" id="Phobius"/>
    </source>
</evidence>
<dbReference type="InterPro" id="IPR002293">
    <property type="entry name" value="AA/rel_permease1"/>
</dbReference>
<evidence type="ECO:0000256" key="5">
    <source>
        <dbReference type="ARBA" id="ARBA00023136"/>
    </source>
</evidence>
<comment type="subcellular location">
    <subcellularLocation>
        <location evidence="1">Membrane</location>
        <topology evidence="1">Multi-pass membrane protein</topology>
    </subcellularLocation>
</comment>
<feature type="transmembrane region" description="Helical" evidence="6">
    <location>
        <begin position="411"/>
        <end position="431"/>
    </location>
</feature>
<dbReference type="GO" id="GO:0022857">
    <property type="term" value="F:transmembrane transporter activity"/>
    <property type="evidence" value="ECO:0007669"/>
    <property type="project" value="InterPro"/>
</dbReference>
<dbReference type="GO" id="GO:0006865">
    <property type="term" value="P:amino acid transport"/>
    <property type="evidence" value="ECO:0007669"/>
    <property type="project" value="InterPro"/>
</dbReference>
<organism evidence="7 8">
    <name type="scientific">Penicillium daleae</name>
    <dbReference type="NCBI Taxonomy" id="63821"/>
    <lineage>
        <taxon>Eukaryota</taxon>
        <taxon>Fungi</taxon>
        <taxon>Dikarya</taxon>
        <taxon>Ascomycota</taxon>
        <taxon>Pezizomycotina</taxon>
        <taxon>Eurotiomycetes</taxon>
        <taxon>Eurotiomycetidae</taxon>
        <taxon>Eurotiales</taxon>
        <taxon>Aspergillaceae</taxon>
        <taxon>Penicillium</taxon>
    </lineage>
</organism>
<feature type="transmembrane region" description="Helical" evidence="6">
    <location>
        <begin position="443"/>
        <end position="466"/>
    </location>
</feature>
<dbReference type="Gene3D" id="1.20.1740.10">
    <property type="entry name" value="Amino acid/polyamine transporter I"/>
    <property type="match status" value="1"/>
</dbReference>
<feature type="transmembrane region" description="Helical" evidence="6">
    <location>
        <begin position="196"/>
        <end position="214"/>
    </location>
</feature>
<dbReference type="AlphaFoldDB" id="A0AAD6C9K1"/>
<dbReference type="GeneID" id="81598473"/>
<feature type="transmembrane region" description="Helical" evidence="6">
    <location>
        <begin position="75"/>
        <end position="95"/>
    </location>
</feature>
<comment type="caution">
    <text evidence="7">The sequence shown here is derived from an EMBL/GenBank/DDBJ whole genome shotgun (WGS) entry which is preliminary data.</text>
</comment>
<evidence type="ECO:0000313" key="8">
    <source>
        <dbReference type="Proteomes" id="UP001213681"/>
    </source>
</evidence>
<dbReference type="Pfam" id="PF13520">
    <property type="entry name" value="AA_permease_2"/>
    <property type="match status" value="1"/>
</dbReference>
<keyword evidence="2" id="KW-0813">Transport</keyword>
<evidence type="ECO:0000313" key="7">
    <source>
        <dbReference type="EMBL" id="KAJ5453892.1"/>
    </source>
</evidence>
<keyword evidence="8" id="KW-1185">Reference proteome</keyword>
<accession>A0AAD6C9K1</accession>
<reference evidence="7" key="1">
    <citation type="submission" date="2022-12" db="EMBL/GenBank/DDBJ databases">
        <authorList>
            <person name="Petersen C."/>
        </authorList>
    </citation>
    <scope>NUCLEOTIDE SEQUENCE</scope>
    <source>
        <strain evidence="7">IBT 16125</strain>
    </source>
</reference>
<feature type="transmembrane region" description="Helical" evidence="6">
    <location>
        <begin position="46"/>
        <end position="69"/>
    </location>
</feature>
<feature type="transmembrane region" description="Helical" evidence="6">
    <location>
        <begin position="478"/>
        <end position="496"/>
    </location>
</feature>
<dbReference type="PANTHER" id="PTHR45649">
    <property type="entry name" value="AMINO-ACID PERMEASE BAT1"/>
    <property type="match status" value="1"/>
</dbReference>
<keyword evidence="4 6" id="KW-1133">Transmembrane helix</keyword>
<dbReference type="Proteomes" id="UP001213681">
    <property type="component" value="Unassembled WGS sequence"/>
</dbReference>
<keyword evidence="5 6" id="KW-0472">Membrane</keyword>
<evidence type="ECO:0000256" key="1">
    <source>
        <dbReference type="ARBA" id="ARBA00004141"/>
    </source>
</evidence>
<gene>
    <name evidence="7" type="ORF">N7458_004848</name>
</gene>